<comment type="caution">
    <text evidence="5">The sequence shown here is derived from an EMBL/GenBank/DDBJ whole genome shotgun (WGS) entry which is preliminary data.</text>
</comment>
<feature type="domain" description="Cyclic nucleotide-binding" evidence="4">
    <location>
        <begin position="8"/>
        <end position="93"/>
    </location>
</feature>
<dbReference type="Gene3D" id="1.10.10.10">
    <property type="entry name" value="Winged helix-like DNA-binding domain superfamily/Winged helix DNA-binding domain"/>
    <property type="match status" value="1"/>
</dbReference>
<dbReference type="InterPro" id="IPR014710">
    <property type="entry name" value="RmlC-like_jellyroll"/>
</dbReference>
<protein>
    <submittedName>
        <fullName evidence="5">CRP-like cAMP-binding protein</fullName>
    </submittedName>
</protein>
<keyword evidence="6" id="KW-1185">Reference proteome</keyword>
<dbReference type="Pfam" id="PF13545">
    <property type="entry name" value="HTH_Crp_2"/>
    <property type="match status" value="1"/>
</dbReference>
<proteinExistence type="predicted"/>
<keyword evidence="1" id="KW-0805">Transcription regulation</keyword>
<sequence length="230" mass="25160">MATVENHLIELLPRHDRRSLLALCEPVQLVMAEVLCEPGEPTRHVYFPIDGFISLVAQIDGDAGLEVGLVGREGMMGAQLVLGVPTVPLHAMVQGPGAAWRIATADFKGELVRSAALRRSLNRYIYVLMSQLAGSAACLRFHLIGPRLARWLLMSQDRAHSDSFHVTHEFLALMLGVRRVGITTAASALQRSGLIEYHRGDLTVLDRGGLEAIACGCYAADRHSYAELLR</sequence>
<dbReference type="RefSeq" id="WP_309901310.1">
    <property type="nucleotide sequence ID" value="NZ_JAVDRF010000004.1"/>
</dbReference>
<keyword evidence="3" id="KW-0804">Transcription</keyword>
<dbReference type="CDD" id="cd00038">
    <property type="entry name" value="CAP_ED"/>
    <property type="match status" value="1"/>
</dbReference>
<name>A0ABU1NDJ1_9BURK</name>
<evidence type="ECO:0000259" key="4">
    <source>
        <dbReference type="PROSITE" id="PS50042"/>
    </source>
</evidence>
<dbReference type="PANTHER" id="PTHR24567">
    <property type="entry name" value="CRP FAMILY TRANSCRIPTIONAL REGULATORY PROTEIN"/>
    <property type="match status" value="1"/>
</dbReference>
<evidence type="ECO:0000256" key="3">
    <source>
        <dbReference type="ARBA" id="ARBA00023163"/>
    </source>
</evidence>
<dbReference type="SUPFAM" id="SSF46785">
    <property type="entry name" value="Winged helix' DNA-binding domain"/>
    <property type="match status" value="1"/>
</dbReference>
<dbReference type="Proteomes" id="UP001184230">
    <property type="component" value="Unassembled WGS sequence"/>
</dbReference>
<dbReference type="InterPro" id="IPR012318">
    <property type="entry name" value="HTH_CRP"/>
</dbReference>
<evidence type="ECO:0000313" key="6">
    <source>
        <dbReference type="Proteomes" id="UP001184230"/>
    </source>
</evidence>
<dbReference type="InterPro" id="IPR050397">
    <property type="entry name" value="Env_Response_Regulators"/>
</dbReference>
<gene>
    <name evidence="5" type="ORF">J2739_002135</name>
</gene>
<evidence type="ECO:0000313" key="5">
    <source>
        <dbReference type="EMBL" id="MDR6536362.1"/>
    </source>
</evidence>
<dbReference type="EMBL" id="JAVDRF010000004">
    <property type="protein sequence ID" value="MDR6536362.1"/>
    <property type="molecule type" value="Genomic_DNA"/>
</dbReference>
<dbReference type="SMART" id="SM00100">
    <property type="entry name" value="cNMP"/>
    <property type="match status" value="1"/>
</dbReference>
<dbReference type="InterPro" id="IPR036388">
    <property type="entry name" value="WH-like_DNA-bd_sf"/>
</dbReference>
<organism evidence="5 6">
    <name type="scientific">Variovorax soli</name>
    <dbReference type="NCBI Taxonomy" id="376815"/>
    <lineage>
        <taxon>Bacteria</taxon>
        <taxon>Pseudomonadati</taxon>
        <taxon>Pseudomonadota</taxon>
        <taxon>Betaproteobacteria</taxon>
        <taxon>Burkholderiales</taxon>
        <taxon>Comamonadaceae</taxon>
        <taxon>Variovorax</taxon>
    </lineage>
</organism>
<dbReference type="Gene3D" id="2.60.120.10">
    <property type="entry name" value="Jelly Rolls"/>
    <property type="match status" value="1"/>
</dbReference>
<dbReference type="PROSITE" id="PS50042">
    <property type="entry name" value="CNMP_BINDING_3"/>
    <property type="match status" value="1"/>
</dbReference>
<keyword evidence="2" id="KW-0238">DNA-binding</keyword>
<dbReference type="InterPro" id="IPR036390">
    <property type="entry name" value="WH_DNA-bd_sf"/>
</dbReference>
<reference evidence="5 6" key="1">
    <citation type="submission" date="2023-07" db="EMBL/GenBank/DDBJ databases">
        <title>Sorghum-associated microbial communities from plants grown in Nebraska, USA.</title>
        <authorList>
            <person name="Schachtman D."/>
        </authorList>
    </citation>
    <scope>NUCLEOTIDE SEQUENCE [LARGE SCALE GENOMIC DNA]</scope>
    <source>
        <strain evidence="5 6">DS1781</strain>
    </source>
</reference>
<dbReference type="InterPro" id="IPR018490">
    <property type="entry name" value="cNMP-bd_dom_sf"/>
</dbReference>
<dbReference type="InterPro" id="IPR000595">
    <property type="entry name" value="cNMP-bd_dom"/>
</dbReference>
<dbReference type="SUPFAM" id="SSF51206">
    <property type="entry name" value="cAMP-binding domain-like"/>
    <property type="match status" value="1"/>
</dbReference>
<dbReference type="PANTHER" id="PTHR24567:SF74">
    <property type="entry name" value="HTH-TYPE TRANSCRIPTIONAL REGULATOR ARCR"/>
    <property type="match status" value="1"/>
</dbReference>
<accession>A0ABU1NDJ1</accession>
<evidence type="ECO:0000256" key="1">
    <source>
        <dbReference type="ARBA" id="ARBA00023015"/>
    </source>
</evidence>
<evidence type="ECO:0000256" key="2">
    <source>
        <dbReference type="ARBA" id="ARBA00023125"/>
    </source>
</evidence>